<sequence>MSQNERSQYRKLVEKRTPGSHLVRDTWRAAWVGGAICALSEAYIRWLMALGGMERQDAGAICSVTLVFITAVLTALGVFDRIGRYAGGGTIVPITGFANSVVSAAMEYRSEGLVLGMGARMFQIAGPVLVYGISSSVLVGVIYYLLGMIWGI</sequence>
<keyword evidence="1" id="KW-0472">Membrane</keyword>
<proteinExistence type="predicted"/>
<dbReference type="Proteomes" id="UP000824123">
    <property type="component" value="Unassembled WGS sequence"/>
</dbReference>
<accession>A0A9D1LRR0</accession>
<evidence type="ECO:0000313" key="3">
    <source>
        <dbReference type="Proteomes" id="UP000824123"/>
    </source>
</evidence>
<dbReference type="PANTHER" id="PTHR38450:SF1">
    <property type="entry name" value="STAGE V SPORULATION PROTEIN AC"/>
    <property type="match status" value="1"/>
</dbReference>
<feature type="transmembrane region" description="Helical" evidence="1">
    <location>
        <begin position="29"/>
        <end position="48"/>
    </location>
</feature>
<dbReference type="AlphaFoldDB" id="A0A9D1LRR0"/>
<organism evidence="2 3">
    <name type="scientific">Candidatus Fimadaptatus faecigallinarum</name>
    <dbReference type="NCBI Taxonomy" id="2840814"/>
    <lineage>
        <taxon>Bacteria</taxon>
        <taxon>Bacillati</taxon>
        <taxon>Bacillota</taxon>
        <taxon>Clostridia</taxon>
        <taxon>Eubacteriales</taxon>
        <taxon>Candidatus Fimadaptatus</taxon>
    </lineage>
</organism>
<dbReference type="Pfam" id="PF03862">
    <property type="entry name" value="SpoVAC_SpoVAEB"/>
    <property type="match status" value="1"/>
</dbReference>
<comment type="caution">
    <text evidence="2">The sequence shown here is derived from an EMBL/GenBank/DDBJ whole genome shotgun (WGS) entry which is preliminary data.</text>
</comment>
<reference evidence="2" key="2">
    <citation type="journal article" date="2021" name="PeerJ">
        <title>Extensive microbial diversity within the chicken gut microbiome revealed by metagenomics and culture.</title>
        <authorList>
            <person name="Gilroy R."/>
            <person name="Ravi A."/>
            <person name="Getino M."/>
            <person name="Pursley I."/>
            <person name="Horton D.L."/>
            <person name="Alikhan N.F."/>
            <person name="Baker D."/>
            <person name="Gharbi K."/>
            <person name="Hall N."/>
            <person name="Watson M."/>
            <person name="Adriaenssens E.M."/>
            <person name="Foster-Nyarko E."/>
            <person name="Jarju S."/>
            <person name="Secka A."/>
            <person name="Antonio M."/>
            <person name="Oren A."/>
            <person name="Chaudhuri R.R."/>
            <person name="La Ragione R."/>
            <person name="Hildebrand F."/>
            <person name="Pallen M.J."/>
        </authorList>
    </citation>
    <scope>NUCLEOTIDE SEQUENCE</scope>
    <source>
        <strain evidence="2">ChiSxjej2B14-8506</strain>
    </source>
</reference>
<keyword evidence="1" id="KW-0812">Transmembrane</keyword>
<dbReference type="EMBL" id="DVNK01000039">
    <property type="protein sequence ID" value="HIU46844.1"/>
    <property type="molecule type" value="Genomic_DNA"/>
</dbReference>
<protein>
    <submittedName>
        <fullName evidence="2">SpoVA/SpoVAEb family sporulation membrane protein</fullName>
    </submittedName>
</protein>
<name>A0A9D1LRR0_9FIRM</name>
<reference evidence="2" key="1">
    <citation type="submission" date="2020-10" db="EMBL/GenBank/DDBJ databases">
        <authorList>
            <person name="Gilroy R."/>
        </authorList>
    </citation>
    <scope>NUCLEOTIDE SEQUENCE</scope>
    <source>
        <strain evidence="2">ChiSxjej2B14-8506</strain>
    </source>
</reference>
<feature type="transmembrane region" description="Helical" evidence="1">
    <location>
        <begin position="128"/>
        <end position="150"/>
    </location>
</feature>
<gene>
    <name evidence="2" type="ORF">IAC59_06260</name>
</gene>
<dbReference type="InterPro" id="IPR005562">
    <property type="entry name" value="SpoVA"/>
</dbReference>
<evidence type="ECO:0000256" key="1">
    <source>
        <dbReference type="SAM" id="Phobius"/>
    </source>
</evidence>
<feature type="transmembrane region" description="Helical" evidence="1">
    <location>
        <begin position="85"/>
        <end position="108"/>
    </location>
</feature>
<feature type="transmembrane region" description="Helical" evidence="1">
    <location>
        <begin position="60"/>
        <end position="79"/>
    </location>
</feature>
<evidence type="ECO:0000313" key="2">
    <source>
        <dbReference type="EMBL" id="HIU46844.1"/>
    </source>
</evidence>
<keyword evidence="1" id="KW-1133">Transmembrane helix</keyword>
<dbReference type="PANTHER" id="PTHR38450">
    <property type="entry name" value="STAGE V SPORULATION PROTEIN AC-RELATED"/>
    <property type="match status" value="1"/>
</dbReference>